<comment type="caution">
    <text evidence="2">The sequence shown here is derived from an EMBL/GenBank/DDBJ whole genome shotgun (WGS) entry which is preliminary data.</text>
</comment>
<gene>
    <name evidence="2" type="ORF">SLS56_006531</name>
</gene>
<evidence type="ECO:0000256" key="1">
    <source>
        <dbReference type="SAM" id="MobiDB-lite"/>
    </source>
</evidence>
<feature type="compositionally biased region" description="Pro residues" evidence="1">
    <location>
        <begin position="143"/>
        <end position="153"/>
    </location>
</feature>
<dbReference type="EMBL" id="JAJVDC020000075">
    <property type="protein sequence ID" value="KAL1627193.1"/>
    <property type="molecule type" value="Genomic_DNA"/>
</dbReference>
<evidence type="ECO:0000313" key="3">
    <source>
        <dbReference type="Proteomes" id="UP001521116"/>
    </source>
</evidence>
<feature type="region of interest" description="Disordered" evidence="1">
    <location>
        <begin position="414"/>
        <end position="501"/>
    </location>
</feature>
<sequence>MTLDKSRVAKRRSPAPKAPLATLERTSARKFRWTEKRDRTLLIRLIGLGDIMSDNEYTKLAMLWDGATADDVHARVEFLRAQQVLTIRTEEPAATAAATLMVAVDAAHAPTTDNTEHAANEDDIASDCSSPLSSPPSSLHSPTPTPSPPPSPNPTSSASEEGEDNDDVEPATPAPQLKSALKSRITTGPGKTVRFPAVIATVRACSPRPNHHLNKKRDFLWPTERPRGWVPTANAKWEDEMFDADDAAASTTVPEDNHPQASPSAPAPSRPSKRTHDDFSADSPPSPSDDTVPRGRPAKRLHASPSRPVSRTRSHSRLTASHRYRASTFMAPPRRFNNYLPAFPRPVRAMAAVCASAAWLDESDDEGEMRRLRRRRYESREGEVGFDHQESGWIDWAGERVSGVETVVADEGWFDEEERERGGIWEEEEEAEVEEEEEEGEKGEKEDAPVGAPTQPVDDTRGGVLDDVDDIERFERECDEELGWDLSKELSNGADNDDSEE</sequence>
<keyword evidence="3" id="KW-1185">Reference proteome</keyword>
<feature type="compositionally biased region" description="Acidic residues" evidence="1">
    <location>
        <begin position="425"/>
        <end position="441"/>
    </location>
</feature>
<feature type="compositionally biased region" description="Basic residues" evidence="1">
    <location>
        <begin position="310"/>
        <end position="325"/>
    </location>
</feature>
<feature type="compositionally biased region" description="Acidic residues" evidence="1">
    <location>
        <begin position="160"/>
        <end position="169"/>
    </location>
</feature>
<feature type="compositionally biased region" description="Low complexity" evidence="1">
    <location>
        <begin position="129"/>
        <end position="142"/>
    </location>
</feature>
<feature type="region of interest" description="Disordered" evidence="1">
    <location>
        <begin position="112"/>
        <end position="190"/>
    </location>
</feature>
<evidence type="ECO:0000313" key="2">
    <source>
        <dbReference type="EMBL" id="KAL1627193.1"/>
    </source>
</evidence>
<reference evidence="2 3" key="1">
    <citation type="submission" date="2024-02" db="EMBL/GenBank/DDBJ databases">
        <title>De novo assembly and annotation of 12 fungi associated with fruit tree decline syndrome in Ontario, Canada.</title>
        <authorList>
            <person name="Sulman M."/>
            <person name="Ellouze W."/>
            <person name="Ilyukhin E."/>
        </authorList>
    </citation>
    <scope>NUCLEOTIDE SEQUENCE [LARGE SCALE GENOMIC DNA]</scope>
    <source>
        <strain evidence="2 3">M1-105</strain>
    </source>
</reference>
<accession>A0ABR3SQM4</accession>
<organism evidence="2 3">
    <name type="scientific">Neofusicoccum ribis</name>
    <dbReference type="NCBI Taxonomy" id="45134"/>
    <lineage>
        <taxon>Eukaryota</taxon>
        <taxon>Fungi</taxon>
        <taxon>Dikarya</taxon>
        <taxon>Ascomycota</taxon>
        <taxon>Pezizomycotina</taxon>
        <taxon>Dothideomycetes</taxon>
        <taxon>Dothideomycetes incertae sedis</taxon>
        <taxon>Botryosphaeriales</taxon>
        <taxon>Botryosphaeriaceae</taxon>
        <taxon>Neofusicoccum</taxon>
    </lineage>
</organism>
<name>A0ABR3SQM4_9PEZI</name>
<feature type="region of interest" description="Disordered" evidence="1">
    <location>
        <begin position="207"/>
        <end position="228"/>
    </location>
</feature>
<feature type="region of interest" description="Disordered" evidence="1">
    <location>
        <begin position="248"/>
        <end position="326"/>
    </location>
</feature>
<feature type="compositionally biased region" description="Basic and acidic residues" evidence="1">
    <location>
        <begin position="216"/>
        <end position="227"/>
    </location>
</feature>
<proteinExistence type="predicted"/>
<dbReference type="Proteomes" id="UP001521116">
    <property type="component" value="Unassembled WGS sequence"/>
</dbReference>
<protein>
    <submittedName>
        <fullName evidence="2">Uncharacterized protein</fullName>
    </submittedName>
</protein>